<reference evidence="1 2" key="1">
    <citation type="submission" date="2024-02" db="EMBL/GenBank/DDBJ databases">
        <title>Seven novel Bacillus-like species.</title>
        <authorList>
            <person name="Liu G."/>
        </authorList>
    </citation>
    <scope>NUCLEOTIDE SEQUENCE [LARGE SCALE GENOMIC DNA]</scope>
    <source>
        <strain evidence="1 2">FJAT-52991</strain>
    </source>
</reference>
<sequence>MKTNSLHPEIQRFKKYVSERPELKKMVRKRETTLQQLFEEWYEAGEVVYEEKQERETAEFSSWIEKALDRMASLDTNKWNSYVAECQSVLETIQLMLADFVDHRKDDKAPFSQSERSDLD</sequence>
<dbReference type="RefSeq" id="WP_338753874.1">
    <property type="nucleotide sequence ID" value="NZ_CP147404.1"/>
</dbReference>
<name>A0ABZ2N914_9BACI</name>
<dbReference type="Pfam" id="PF14071">
    <property type="entry name" value="YlbD_coat"/>
    <property type="match status" value="1"/>
</dbReference>
<organism evidence="1 2">
    <name type="scientific">Bacillus kandeliae</name>
    <dbReference type="NCBI Taxonomy" id="3129297"/>
    <lineage>
        <taxon>Bacteria</taxon>
        <taxon>Bacillati</taxon>
        <taxon>Bacillota</taxon>
        <taxon>Bacilli</taxon>
        <taxon>Bacillales</taxon>
        <taxon>Bacillaceae</taxon>
        <taxon>Bacillus</taxon>
    </lineage>
</organism>
<evidence type="ECO:0000313" key="2">
    <source>
        <dbReference type="Proteomes" id="UP001387364"/>
    </source>
</evidence>
<evidence type="ECO:0000313" key="1">
    <source>
        <dbReference type="EMBL" id="WXB94228.1"/>
    </source>
</evidence>
<dbReference type="InterPro" id="IPR025953">
    <property type="entry name" value="YlbD_coat"/>
</dbReference>
<keyword evidence="1" id="KW-0167">Capsid protein</keyword>
<keyword evidence="2" id="KW-1185">Reference proteome</keyword>
<keyword evidence="1" id="KW-0946">Virion</keyword>
<accession>A0ABZ2N914</accession>
<proteinExistence type="predicted"/>
<dbReference type="Proteomes" id="UP001387364">
    <property type="component" value="Chromosome"/>
</dbReference>
<dbReference type="EMBL" id="CP147404">
    <property type="protein sequence ID" value="WXB94228.1"/>
    <property type="molecule type" value="Genomic_DNA"/>
</dbReference>
<gene>
    <name evidence="1" type="primary">ylbD</name>
    <name evidence="1" type="ORF">WDJ61_06255</name>
</gene>
<protein>
    <submittedName>
        <fullName evidence="1">Spore coat protein YlbD</fullName>
    </submittedName>
</protein>